<dbReference type="SUPFAM" id="SSF52058">
    <property type="entry name" value="L domain-like"/>
    <property type="match status" value="6"/>
</dbReference>
<comment type="subcellular location">
    <subcellularLocation>
        <location evidence="1">Cell membrane</location>
        <topology evidence="1">Single-pass type I membrane protein</topology>
    </subcellularLocation>
</comment>
<protein>
    <submittedName>
        <fullName evidence="15">Receptor-like protein 6</fullName>
    </submittedName>
</protein>
<dbReference type="InterPro" id="IPR001611">
    <property type="entry name" value="Leu-rich_rpt"/>
</dbReference>
<organism evidence="15 16">
    <name type="scientific">Quercus suber</name>
    <name type="common">Cork oak</name>
    <dbReference type="NCBI Taxonomy" id="58331"/>
    <lineage>
        <taxon>Eukaryota</taxon>
        <taxon>Viridiplantae</taxon>
        <taxon>Streptophyta</taxon>
        <taxon>Embryophyta</taxon>
        <taxon>Tracheophyta</taxon>
        <taxon>Spermatophyta</taxon>
        <taxon>Magnoliopsida</taxon>
        <taxon>eudicotyledons</taxon>
        <taxon>Gunneridae</taxon>
        <taxon>Pentapetalae</taxon>
        <taxon>rosids</taxon>
        <taxon>fabids</taxon>
        <taxon>Fagales</taxon>
        <taxon>Fagaceae</taxon>
        <taxon>Quercus</taxon>
    </lineage>
</organism>
<feature type="transmembrane region" description="Helical" evidence="13">
    <location>
        <begin position="1510"/>
        <end position="1531"/>
    </location>
</feature>
<evidence type="ECO:0000313" key="15">
    <source>
        <dbReference type="EMBL" id="KAK7859681.1"/>
    </source>
</evidence>
<keyword evidence="5 13" id="KW-0812">Transmembrane</keyword>
<dbReference type="GO" id="GO:0005886">
    <property type="term" value="C:plasma membrane"/>
    <property type="evidence" value="ECO:0007669"/>
    <property type="project" value="UniProtKB-SubCell"/>
</dbReference>
<dbReference type="SMART" id="SM00365">
    <property type="entry name" value="LRR_SD22"/>
    <property type="match status" value="11"/>
</dbReference>
<dbReference type="PANTHER" id="PTHR48061:SF2">
    <property type="entry name" value="RECEPTOR LIKE PROTEIN 30-LIKE"/>
    <property type="match status" value="1"/>
</dbReference>
<evidence type="ECO:0000256" key="9">
    <source>
        <dbReference type="ARBA" id="ARBA00023136"/>
    </source>
</evidence>
<feature type="domain" description="Leucine-rich repeat-containing N-terminal plant-type" evidence="14">
    <location>
        <begin position="1014"/>
        <end position="1057"/>
    </location>
</feature>
<dbReference type="Pfam" id="PF08263">
    <property type="entry name" value="LRRNT_2"/>
    <property type="match status" value="3"/>
</dbReference>
<evidence type="ECO:0000256" key="2">
    <source>
        <dbReference type="ARBA" id="ARBA00009592"/>
    </source>
</evidence>
<evidence type="ECO:0000256" key="13">
    <source>
        <dbReference type="SAM" id="Phobius"/>
    </source>
</evidence>
<evidence type="ECO:0000256" key="8">
    <source>
        <dbReference type="ARBA" id="ARBA00022989"/>
    </source>
</evidence>
<dbReference type="EMBL" id="PKMF04000011">
    <property type="protein sequence ID" value="KAK7859681.1"/>
    <property type="molecule type" value="Genomic_DNA"/>
</dbReference>
<sequence>MRISLLSWLFFIPICSFFLNFGIFVVSGQCLEKTLLLQFKNKLKFNTTSSTKLVHWNGTRDCCSWEGVTCSNESVSKGRVIGLNLTNESIFGGLDNSSSLFSLQYLQNLSLAYNNFKNSRIPPGFGNLPNLSCLNLSNAGFEGQIPIEISQLTRLVTLDLSTSSLLSVSMLKIENPDLVKLVRNFSELKELYLDGVNISAPGNEWCQALSSSMPNLRVLSMSDCYLSGPFNSSLSKLQSLSILRLDSNPFNAPVPEFFVNFTNLTSLHLSFCGLNGTFPEKVFQILTLQTLDLSNNELLQGALPDSIGNLAMLSRIDLSGCNFNGSIPNSMGNLTQLAYLDMSSNKFNGQIPSFTMAKNLTQINLSHNDLEGSINSTQWEELIKLVNLDLDNNSIEGSIPLSLFSHPSLQKLQLSKNKFSGVLQEFNVSSYSLNTLDLSGNNLKGPLPMSVIKLKGLKSLSFSYNKFNGSFQLDSIQQLTNLSSLDLSYNKLSVNYSFTASSLSFPHFSTLKLASCKLRAVPDFLKNQSKLTILDLSKNQIHGEIPNLIQNLTNLFYLNLSYNHLEGPLPNLPSMLTILDLHSNQLQGQLPTLPPSATYLDLSGNNFSSVIPAGIGSSLTFAYFLSLSNNQLSGSIPVSICNAPYLQVLDLSNNFLNGTIPHCFYGMSETLMFILTGLGFGVGAAVVVAPLTFWEKGRKWHNDIIDKILLVILPMMGLSYTGCYDVKVEADEDIEDENTEDSEDDDNENEMEDEEIWGRYCVICSKLDISRKRVIHDPHSAMCIARSTTEHFELHTLAKATILILCHIIFTFTFFQQKYNLHSLTLPKNHSCGNIFDIFPYDCGLQTINLNGNRLEGVVPRSLANCINLEVFDIGNNEINDVFPYLASNEFTGKLQRKYFSTWKAMLDEEDKILLVIFPMLGLSYSGCYNMKVDEDEDIGDENMEDCKDNGDEDEMEGEEFGGRYCVFCSKLDISRKRTPMRISLLSWLFFMPICSLFLNFGVFVVSQSQTCLSDQRDLMIILKNNLKFSSTLSTKLVQWNETQLPNCCLWKGVYCSKEGRVVGLDLFNESITSGLHNSNLFSLQYLQNLNLSYNKFKSSIPSQFGNLTSLRNLNLSNAGFVGQIPNAISRLTRLVTLDLSTFSFFSDNTLKLEDPNLAKLVQNLLEIKELYLDGVNISASGEEWCQALSSSLSNLSVLSMSNCYLSGPLNSSLQKLRSLSIIRLDNNNFSAAPVPEFFAEFRNLTTLRLSSCELNGTFPEKIFQVLTLQTLDLSNNELLQDLLKLVNLDLGNNSLEGNIPDSLFSLPSLQILRLSNNQFSGRLEFHVSSHLLNTLDLSSNNLEGPVPMSVFELRNLKILSLSSNNFSGSFQLNKIQQLRNLSNLDLSYNSLSIEYIETSSSSSFPQISTLKLASCKLKTCPDFLINQSKLTMLDLSNNEIPGKIPNWIQNLTDLLYLNLSYNHLEGPLPNLPSTLTILDLHFNQLQGQLPTLPPSATYLDLSWNNFSSFILTGLGFGVGAAVVVAPLTFWEKGRKWHDDSIDKILLVILPMMGLSYAGCYNAKVEAEEDIEDENTEDSEDDNDDDEMEDEEFRGQYCVICSKLDISRKRHPMRISLFSWLFFIPICSVFLNFGIFVVSQTRTTDQRDFLIELKNNLIFNKTSSKTLVHWNKSSNCCSWEGVTCSKERHVIGLNLFNESITGGLHNSSLFSLQNLQTLNLTYNNLSSSAIPSQFGSVTKADSKCDFTSHKVGYSRFVYPFFLEYFHAESLKIENPDLATLVQNLGELKELYLDGVNISAAGNEWCQALSSSVPNLRVLSMSDCYLSGPFNSSLSKLQSLSIIRLNNNPLNAPVPDFFANFTNLTYLGLSSCGLSGTFPEKIFQVLTLQTLDLFNNKLLKGSLPEFLPNGSLRSLLLSGTKFSGALPGSIGNLKMLSTIDHFGCNFSGSIPKSMAKLTQLINLDMSLNEFNGQIPSFSMAKNLTEINLSHNNLEGSINSTQWEELIKLVNLDLGYNSIEGSIPLSLFSHPSLQKLQLLNNKFSGGLQEFNVSSYPLNTLDLSGNNFKGPLPMSVINLKGLKSLSFSFNKFNGSFQLDSIQQLTNLSSLDLSYNNLSVNYSVTASSLSFPHFSTLKLASCKLSKFPEFLKNQSKLVTLDLSRNQIPGAIPNWIWKINNLMYLNLSYNRLATLQGPFRNLPSQLSVLDLHSNQLQRQLTHLPRVAYLDFSMNNFSSVIPTSIGISLTFIIFLSLSSNNFHGNIP</sequence>
<evidence type="ECO:0000256" key="5">
    <source>
        <dbReference type="ARBA" id="ARBA00022692"/>
    </source>
</evidence>
<keyword evidence="8 13" id="KW-1133">Transmembrane helix</keyword>
<evidence type="ECO:0000313" key="16">
    <source>
        <dbReference type="Proteomes" id="UP000237347"/>
    </source>
</evidence>
<dbReference type="FunFam" id="3.80.10.10:FF:000213">
    <property type="entry name" value="Tyrosine-sulfated glycopeptide receptor 1"/>
    <property type="match status" value="1"/>
</dbReference>
<keyword evidence="16" id="KW-1185">Reference proteome</keyword>
<keyword evidence="3" id="KW-1003">Cell membrane</keyword>
<comment type="caution">
    <text evidence="15">The sequence shown here is derived from an EMBL/GenBank/DDBJ whole genome shotgun (WGS) entry which is preliminary data.</text>
</comment>
<keyword evidence="6" id="KW-0732">Signal</keyword>
<evidence type="ECO:0000256" key="11">
    <source>
        <dbReference type="ARBA" id="ARBA00023180"/>
    </source>
</evidence>
<dbReference type="Gene3D" id="3.80.10.10">
    <property type="entry name" value="Ribonuclease Inhibitor"/>
    <property type="match status" value="14"/>
</dbReference>
<gene>
    <name evidence="15" type="primary">RLP6_12</name>
    <name evidence="15" type="ORF">CFP56_004817</name>
</gene>
<evidence type="ECO:0000256" key="3">
    <source>
        <dbReference type="ARBA" id="ARBA00022475"/>
    </source>
</evidence>
<dbReference type="PANTHER" id="PTHR48061">
    <property type="entry name" value="LEUCINE-RICH REPEAT RECEPTOR PROTEIN KINASE EMS1-LIKE-RELATED"/>
    <property type="match status" value="1"/>
</dbReference>
<dbReference type="InterPro" id="IPR003591">
    <property type="entry name" value="Leu-rich_rpt_typical-subtyp"/>
</dbReference>
<dbReference type="PROSITE" id="PS51450">
    <property type="entry name" value="LRR"/>
    <property type="match status" value="3"/>
</dbReference>
<evidence type="ECO:0000256" key="4">
    <source>
        <dbReference type="ARBA" id="ARBA00022614"/>
    </source>
</evidence>
<dbReference type="Pfam" id="PF00560">
    <property type="entry name" value="LRR_1"/>
    <property type="match status" value="11"/>
</dbReference>
<feature type="transmembrane region" description="Helical" evidence="13">
    <location>
        <begin position="985"/>
        <end position="1006"/>
    </location>
</feature>
<keyword evidence="11" id="KW-0325">Glycoprotein</keyword>
<dbReference type="FunFam" id="3.80.10.10:FF:000095">
    <property type="entry name" value="LRR receptor-like serine/threonine-protein kinase GSO1"/>
    <property type="match status" value="1"/>
</dbReference>
<keyword evidence="4" id="KW-0433">Leucine-rich repeat</keyword>
<accession>A0AAW0M8B4</accession>
<feature type="domain" description="Leucine-rich repeat-containing N-terminal plant-type" evidence="14">
    <location>
        <begin position="32"/>
        <end position="71"/>
    </location>
</feature>
<evidence type="ECO:0000256" key="1">
    <source>
        <dbReference type="ARBA" id="ARBA00004251"/>
    </source>
</evidence>
<dbReference type="SUPFAM" id="SSF52047">
    <property type="entry name" value="RNI-like"/>
    <property type="match status" value="3"/>
</dbReference>
<keyword evidence="9 13" id="KW-0472">Membrane</keyword>
<evidence type="ECO:0000256" key="12">
    <source>
        <dbReference type="SAM" id="MobiDB-lite"/>
    </source>
</evidence>
<comment type="similarity">
    <text evidence="2">Belongs to the RLP family.</text>
</comment>
<dbReference type="Pfam" id="PF13855">
    <property type="entry name" value="LRR_8"/>
    <property type="match status" value="3"/>
</dbReference>
<feature type="transmembrane region" description="Helical" evidence="13">
    <location>
        <begin position="671"/>
        <end position="692"/>
    </location>
</feature>
<feature type="domain" description="Leucine-rich repeat-containing N-terminal plant-type" evidence="14">
    <location>
        <begin position="1645"/>
        <end position="1685"/>
    </location>
</feature>
<keyword evidence="10" id="KW-0675">Receptor</keyword>
<proteinExistence type="inferred from homology"/>
<dbReference type="InterPro" id="IPR013210">
    <property type="entry name" value="LRR_N_plant-typ"/>
</dbReference>
<feature type="transmembrane region" description="Helical" evidence="13">
    <location>
        <begin position="1617"/>
        <end position="1638"/>
    </location>
</feature>
<dbReference type="SMART" id="SM00369">
    <property type="entry name" value="LRR_TYP"/>
    <property type="match status" value="21"/>
</dbReference>
<evidence type="ECO:0000256" key="10">
    <source>
        <dbReference type="ARBA" id="ARBA00023170"/>
    </source>
</evidence>
<dbReference type="InterPro" id="IPR046956">
    <property type="entry name" value="RLP23-like"/>
</dbReference>
<feature type="region of interest" description="Disordered" evidence="12">
    <location>
        <begin position="1569"/>
        <end position="1591"/>
    </location>
</feature>
<keyword evidence="7" id="KW-0677">Repeat</keyword>
<dbReference type="Proteomes" id="UP000237347">
    <property type="component" value="Unassembled WGS sequence"/>
</dbReference>
<name>A0AAW0M8B4_QUESU</name>
<evidence type="ECO:0000259" key="14">
    <source>
        <dbReference type="Pfam" id="PF08263"/>
    </source>
</evidence>
<dbReference type="InterPro" id="IPR032675">
    <property type="entry name" value="LRR_dom_sf"/>
</dbReference>
<evidence type="ECO:0000256" key="7">
    <source>
        <dbReference type="ARBA" id="ARBA00022737"/>
    </source>
</evidence>
<evidence type="ECO:0000256" key="6">
    <source>
        <dbReference type="ARBA" id="ARBA00022729"/>
    </source>
</evidence>
<dbReference type="FunFam" id="3.80.10.10:FF:000041">
    <property type="entry name" value="LRR receptor-like serine/threonine-protein kinase ERECTA"/>
    <property type="match status" value="1"/>
</dbReference>
<feature type="transmembrane region" description="Helical" evidence="13">
    <location>
        <begin position="2231"/>
        <end position="2251"/>
    </location>
</feature>
<reference evidence="15 16" key="1">
    <citation type="journal article" date="2018" name="Sci. Data">
        <title>The draft genome sequence of cork oak.</title>
        <authorList>
            <person name="Ramos A.M."/>
            <person name="Usie A."/>
            <person name="Barbosa P."/>
            <person name="Barros P.M."/>
            <person name="Capote T."/>
            <person name="Chaves I."/>
            <person name="Simoes F."/>
            <person name="Abreu I."/>
            <person name="Carrasquinho I."/>
            <person name="Faro C."/>
            <person name="Guimaraes J.B."/>
            <person name="Mendonca D."/>
            <person name="Nobrega F."/>
            <person name="Rodrigues L."/>
            <person name="Saibo N.J.M."/>
            <person name="Varela M.C."/>
            <person name="Egas C."/>
            <person name="Matos J."/>
            <person name="Miguel C.M."/>
            <person name="Oliveira M.M."/>
            <person name="Ricardo C.P."/>
            <person name="Goncalves S."/>
        </authorList>
    </citation>
    <scope>NUCLEOTIDE SEQUENCE [LARGE SCALE GENOMIC DNA]</scope>
    <source>
        <strain evidence="16">cv. HL8</strain>
    </source>
</reference>